<comment type="caution">
    <text evidence="1">The sequence shown here is derived from an EMBL/GenBank/DDBJ whole genome shotgun (WGS) entry which is preliminary data.</text>
</comment>
<sequence>MWILKQEMKNFSSKDEMKIEGLNIANNRPSLSTPPYHAYGSYPRALEMKLEAMTLEPTPIVLCGHQSKR</sequence>
<evidence type="ECO:0000313" key="2">
    <source>
        <dbReference type="Proteomes" id="UP000236291"/>
    </source>
</evidence>
<gene>
    <name evidence="1" type="ORF">L195_g055119</name>
</gene>
<protein>
    <submittedName>
        <fullName evidence="1">Uncharacterized protein</fullName>
    </submittedName>
</protein>
<dbReference type="EMBL" id="ASHM01099153">
    <property type="protein sequence ID" value="PNX66484.1"/>
    <property type="molecule type" value="Genomic_DNA"/>
</dbReference>
<evidence type="ECO:0000313" key="1">
    <source>
        <dbReference type="EMBL" id="PNX66484.1"/>
    </source>
</evidence>
<name>A0A2K3KJM2_TRIPR</name>
<organism evidence="1 2">
    <name type="scientific">Trifolium pratense</name>
    <name type="common">Red clover</name>
    <dbReference type="NCBI Taxonomy" id="57577"/>
    <lineage>
        <taxon>Eukaryota</taxon>
        <taxon>Viridiplantae</taxon>
        <taxon>Streptophyta</taxon>
        <taxon>Embryophyta</taxon>
        <taxon>Tracheophyta</taxon>
        <taxon>Spermatophyta</taxon>
        <taxon>Magnoliopsida</taxon>
        <taxon>eudicotyledons</taxon>
        <taxon>Gunneridae</taxon>
        <taxon>Pentapetalae</taxon>
        <taxon>rosids</taxon>
        <taxon>fabids</taxon>
        <taxon>Fabales</taxon>
        <taxon>Fabaceae</taxon>
        <taxon>Papilionoideae</taxon>
        <taxon>50 kb inversion clade</taxon>
        <taxon>NPAAA clade</taxon>
        <taxon>Hologalegina</taxon>
        <taxon>IRL clade</taxon>
        <taxon>Trifolieae</taxon>
        <taxon>Trifolium</taxon>
    </lineage>
</organism>
<dbReference type="AlphaFoldDB" id="A0A2K3KJM2"/>
<proteinExistence type="predicted"/>
<dbReference type="Proteomes" id="UP000236291">
    <property type="component" value="Unassembled WGS sequence"/>
</dbReference>
<reference evidence="1 2" key="1">
    <citation type="journal article" date="2014" name="Am. J. Bot.">
        <title>Genome assembly and annotation for red clover (Trifolium pratense; Fabaceae).</title>
        <authorList>
            <person name="Istvanek J."/>
            <person name="Jaros M."/>
            <person name="Krenek A."/>
            <person name="Repkova J."/>
        </authorList>
    </citation>
    <scope>NUCLEOTIDE SEQUENCE [LARGE SCALE GENOMIC DNA]</scope>
    <source>
        <strain evidence="2">cv. Tatra</strain>
        <tissue evidence="1">Young leaves</tissue>
    </source>
</reference>
<reference evidence="1 2" key="2">
    <citation type="journal article" date="2017" name="Front. Plant Sci.">
        <title>Gene Classification and Mining of Molecular Markers Useful in Red Clover (Trifolium pratense) Breeding.</title>
        <authorList>
            <person name="Istvanek J."/>
            <person name="Dluhosova J."/>
            <person name="Dluhos P."/>
            <person name="Patkova L."/>
            <person name="Nedelnik J."/>
            <person name="Repkova J."/>
        </authorList>
    </citation>
    <scope>NUCLEOTIDE SEQUENCE [LARGE SCALE GENOMIC DNA]</scope>
    <source>
        <strain evidence="2">cv. Tatra</strain>
        <tissue evidence="1">Young leaves</tissue>
    </source>
</reference>
<accession>A0A2K3KJM2</accession>